<keyword evidence="2 4" id="KW-0472">Membrane</keyword>
<dbReference type="PROSITE" id="PS51257">
    <property type="entry name" value="PROKAR_LIPOPROTEIN"/>
    <property type="match status" value="1"/>
</dbReference>
<feature type="chain" id="PRO_5008995033" description="Outer membrane protein assembly factor BamB" evidence="5">
    <location>
        <begin position="25"/>
        <end position="402"/>
    </location>
</feature>
<feature type="signal peptide" evidence="5">
    <location>
        <begin position="1"/>
        <end position="24"/>
    </location>
</feature>
<evidence type="ECO:0000313" key="7">
    <source>
        <dbReference type="EMBL" id="KRG59757.1"/>
    </source>
</evidence>
<gene>
    <name evidence="4 8" type="primary">bamB</name>
    <name evidence="7" type="ORF">ABB25_04370</name>
    <name evidence="8" type="ORF">H4O09_06550</name>
</gene>
<dbReference type="Proteomes" id="UP000051254">
    <property type="component" value="Unassembled WGS sequence"/>
</dbReference>
<dbReference type="PANTHER" id="PTHR34512">
    <property type="entry name" value="CELL SURFACE PROTEIN"/>
    <property type="match status" value="1"/>
</dbReference>
<dbReference type="OrthoDB" id="5173551at2"/>
<dbReference type="PATRIC" id="fig|266128.3.peg.2525"/>
<evidence type="ECO:0000256" key="5">
    <source>
        <dbReference type="SAM" id="SignalP"/>
    </source>
</evidence>
<dbReference type="GO" id="GO:0043165">
    <property type="term" value="P:Gram-negative-bacterium-type cell outer membrane assembly"/>
    <property type="evidence" value="ECO:0007669"/>
    <property type="project" value="UniProtKB-UniRule"/>
</dbReference>
<name>A0A0R0BR03_9GAMM</name>
<dbReference type="PANTHER" id="PTHR34512:SF30">
    <property type="entry name" value="OUTER MEMBRANE PROTEIN ASSEMBLY FACTOR BAMB"/>
    <property type="match status" value="1"/>
</dbReference>
<dbReference type="Proteomes" id="UP000550609">
    <property type="component" value="Unassembled WGS sequence"/>
</dbReference>
<comment type="subunit">
    <text evidence="4">Part of the Bam complex.</text>
</comment>
<dbReference type="InterPro" id="IPR011047">
    <property type="entry name" value="Quinoprotein_ADH-like_sf"/>
</dbReference>
<evidence type="ECO:0000256" key="1">
    <source>
        <dbReference type="ARBA" id="ARBA00022729"/>
    </source>
</evidence>
<dbReference type="HAMAP" id="MF_00923">
    <property type="entry name" value="OM_assembly_BamB"/>
    <property type="match status" value="1"/>
</dbReference>
<dbReference type="EMBL" id="LDJH01000006">
    <property type="protein sequence ID" value="KRG59757.1"/>
    <property type="molecule type" value="Genomic_DNA"/>
</dbReference>
<dbReference type="GO" id="GO:0051205">
    <property type="term" value="P:protein insertion into membrane"/>
    <property type="evidence" value="ECO:0007669"/>
    <property type="project" value="UniProtKB-UniRule"/>
</dbReference>
<comment type="function">
    <text evidence="4">Part of the outer membrane protein assembly complex, which is involved in assembly and insertion of beta-barrel proteins into the outer membrane.</text>
</comment>
<dbReference type="RefSeq" id="WP_057664197.1">
    <property type="nucleotide sequence ID" value="NZ_JACIUV010000003.1"/>
</dbReference>
<dbReference type="InterPro" id="IPR017687">
    <property type="entry name" value="BamB"/>
</dbReference>
<evidence type="ECO:0000313" key="9">
    <source>
        <dbReference type="Proteomes" id="UP000051254"/>
    </source>
</evidence>
<dbReference type="SUPFAM" id="SSF50998">
    <property type="entry name" value="Quinoprotein alcohol dehydrogenase-like"/>
    <property type="match status" value="1"/>
</dbReference>
<protein>
    <recommendedName>
        <fullName evidence="4">Outer membrane protein assembly factor BamB</fullName>
    </recommendedName>
</protein>
<dbReference type="GO" id="GO:0009279">
    <property type="term" value="C:cell outer membrane"/>
    <property type="evidence" value="ECO:0007669"/>
    <property type="project" value="UniProtKB-SubCell"/>
</dbReference>
<accession>A0A0R0BR03</accession>
<evidence type="ECO:0000256" key="2">
    <source>
        <dbReference type="ARBA" id="ARBA00023136"/>
    </source>
</evidence>
<comment type="subcellular location">
    <subcellularLocation>
        <location evidence="4">Cell outer membrane</location>
        <topology evidence="4">Lipid-anchor</topology>
    </subcellularLocation>
</comment>
<keyword evidence="3 4" id="KW-0998">Cell outer membrane</keyword>
<keyword evidence="9" id="KW-1185">Reference proteome</keyword>
<reference evidence="7 9" key="1">
    <citation type="submission" date="2015-05" db="EMBL/GenBank/DDBJ databases">
        <title>Genome sequencing and analysis of members of genus Stenotrophomonas.</title>
        <authorList>
            <person name="Patil P.P."/>
            <person name="Midha S."/>
            <person name="Patil P.B."/>
        </authorList>
    </citation>
    <scope>NUCLEOTIDE SEQUENCE [LARGE SCALE GENOMIC DNA]</scope>
    <source>
        <strain evidence="7 9">DSM 17805</strain>
    </source>
</reference>
<dbReference type="STRING" id="266128.ABB25_04370"/>
<dbReference type="Gene3D" id="2.130.10.10">
    <property type="entry name" value="YVTN repeat-like/Quinoprotein amine dehydrogenase"/>
    <property type="match status" value="1"/>
</dbReference>
<sequence length="402" mass="42107">MRQVHMYKRIAMLALVGVSLTGCASMKDWFTSDKAKAKKASEPAELVKFDASIELRRLWSASVGKGEGRIGIAQAPVVADGVVYAAALEGGVHALDLNTGKSLWHWRPEKVKDKPALRLSGGPGVGGGLVVIGSLDGDVIALDAAGGNEQWRAKVRSEVIAAPTIANGLVLVRGNDGRVTAFEASNGSQRWFNTQELPALTVRGNAPVLAGPGVAFVGNDDGTLSALAMNDGSPVWEQMVGPVEGRTDLERMADVDAAPVIDGSTVYVSSYKDQTLAIDGPSGRPLWARDHGGAGQLAVTSGAVLLADGKGVVWALDKYSGAALWSQPALARRELTGTAVFADYAVVGDLEGYVHLLRLSDGEFAGRIKHSGERLLAAPRVANGVLLVQDVDGKLAAYGLRQ</sequence>
<dbReference type="NCBIfam" id="TIGR03300">
    <property type="entry name" value="assembly_YfgL"/>
    <property type="match status" value="1"/>
</dbReference>
<keyword evidence="4 7" id="KW-0449">Lipoprotein</keyword>
<proteinExistence type="inferred from homology"/>
<comment type="caution">
    <text evidence="7">The sequence shown here is derived from an EMBL/GenBank/DDBJ whole genome shotgun (WGS) entry which is preliminary data.</text>
</comment>
<dbReference type="AlphaFoldDB" id="A0A0R0BR03"/>
<organism evidence="7 9">
    <name type="scientific">Stenotrophomonas koreensis</name>
    <dbReference type="NCBI Taxonomy" id="266128"/>
    <lineage>
        <taxon>Bacteria</taxon>
        <taxon>Pseudomonadati</taxon>
        <taxon>Pseudomonadota</taxon>
        <taxon>Gammaproteobacteria</taxon>
        <taxon>Lysobacterales</taxon>
        <taxon>Lysobacteraceae</taxon>
        <taxon>Stenotrophomonas</taxon>
    </lineage>
</organism>
<evidence type="ECO:0000256" key="4">
    <source>
        <dbReference type="HAMAP-Rule" id="MF_00923"/>
    </source>
</evidence>
<dbReference type="InterPro" id="IPR015943">
    <property type="entry name" value="WD40/YVTN_repeat-like_dom_sf"/>
</dbReference>
<feature type="domain" description="Pyrrolo-quinoline quinone repeat" evidence="6">
    <location>
        <begin position="89"/>
        <end position="327"/>
    </location>
</feature>
<accession>A0A7W3YV27</accession>
<evidence type="ECO:0000259" key="6">
    <source>
        <dbReference type="Pfam" id="PF13360"/>
    </source>
</evidence>
<evidence type="ECO:0000313" key="8">
    <source>
        <dbReference type="EMBL" id="MBB1116717.1"/>
    </source>
</evidence>
<keyword evidence="4" id="KW-0564">Palmitate</keyword>
<evidence type="ECO:0000256" key="3">
    <source>
        <dbReference type="ARBA" id="ARBA00023237"/>
    </source>
</evidence>
<dbReference type="SMART" id="SM00564">
    <property type="entry name" value="PQQ"/>
    <property type="match status" value="7"/>
</dbReference>
<comment type="similarity">
    <text evidence="4">Belongs to the BamB family.</text>
</comment>
<reference evidence="8 10" key="2">
    <citation type="submission" date="2020-08" db="EMBL/GenBank/DDBJ databases">
        <title>Stenotrophomonas sp. W1S232.</title>
        <authorList>
            <person name="Deng Y."/>
        </authorList>
    </citation>
    <scope>NUCLEOTIDE SEQUENCE [LARGE SCALE GENOMIC DNA]</scope>
    <source>
        <strain evidence="8 10">W1S232</strain>
    </source>
</reference>
<evidence type="ECO:0000313" key="10">
    <source>
        <dbReference type="Proteomes" id="UP000550609"/>
    </source>
</evidence>
<dbReference type="EMBL" id="JACIUV010000003">
    <property type="protein sequence ID" value="MBB1116717.1"/>
    <property type="molecule type" value="Genomic_DNA"/>
</dbReference>
<dbReference type="InterPro" id="IPR002372">
    <property type="entry name" value="PQQ_rpt_dom"/>
</dbReference>
<dbReference type="InterPro" id="IPR018391">
    <property type="entry name" value="PQQ_b-propeller_rpt"/>
</dbReference>
<dbReference type="Pfam" id="PF13360">
    <property type="entry name" value="PQQ_2"/>
    <property type="match status" value="1"/>
</dbReference>
<keyword evidence="1 4" id="KW-0732">Signal</keyword>